<dbReference type="Gene3D" id="6.20.50.160">
    <property type="match status" value="1"/>
</dbReference>
<dbReference type="InterPro" id="IPR013783">
    <property type="entry name" value="Ig-like_fold"/>
</dbReference>
<dbReference type="Pfam" id="PF01821">
    <property type="entry name" value="ANATO"/>
    <property type="match status" value="1"/>
</dbReference>
<dbReference type="SMART" id="SM01361">
    <property type="entry name" value="A2M_recep"/>
    <property type="match status" value="1"/>
</dbReference>
<dbReference type="SMART" id="SM01359">
    <property type="entry name" value="A2M_N_2"/>
    <property type="match status" value="1"/>
</dbReference>
<gene>
    <name evidence="12" type="ORF">WMY93_007014</name>
</gene>
<evidence type="ECO:0000256" key="1">
    <source>
        <dbReference type="ARBA" id="ARBA00004613"/>
    </source>
</evidence>
<evidence type="ECO:0000259" key="11">
    <source>
        <dbReference type="PROSITE" id="PS50189"/>
    </source>
</evidence>
<evidence type="ECO:0000313" key="13">
    <source>
        <dbReference type="Proteomes" id="UP001460270"/>
    </source>
</evidence>
<keyword evidence="8" id="KW-0325">Glycoprotein</keyword>
<comment type="caution">
    <text evidence="12">The sequence shown here is derived from an EMBL/GenBank/DDBJ whole genome shotgun (WGS) entry which is preliminary data.</text>
</comment>
<dbReference type="SUPFAM" id="SSF81296">
    <property type="entry name" value="E set domains"/>
    <property type="match status" value="1"/>
</dbReference>
<evidence type="ECO:0000256" key="9">
    <source>
        <dbReference type="SAM" id="MobiDB-lite"/>
    </source>
</evidence>
<keyword evidence="7" id="KW-1015">Disulfide bond</keyword>
<dbReference type="FunFam" id="2.60.40.1930:FF:000001">
    <property type="entry name" value="CD109 isoform 3"/>
    <property type="match status" value="1"/>
</dbReference>
<dbReference type="InterPro" id="IPR050473">
    <property type="entry name" value="A2M/Complement_sys"/>
</dbReference>
<dbReference type="Pfam" id="PF01835">
    <property type="entry name" value="MG2"/>
    <property type="match status" value="1"/>
</dbReference>
<dbReference type="FunFam" id="2.60.40.10:FF:000155">
    <property type="entry name" value="complement C3 isoform X1"/>
    <property type="match status" value="1"/>
</dbReference>
<dbReference type="InterPro" id="IPR014756">
    <property type="entry name" value="Ig_E-set"/>
</dbReference>
<dbReference type="InterPro" id="IPR008930">
    <property type="entry name" value="Terpenoid_cyclase/PrenylTrfase"/>
</dbReference>
<dbReference type="PROSITE" id="PS50189">
    <property type="entry name" value="NTR"/>
    <property type="match status" value="1"/>
</dbReference>
<dbReference type="SMART" id="SM00104">
    <property type="entry name" value="ANATO"/>
    <property type="match status" value="1"/>
</dbReference>
<dbReference type="Gene3D" id="2.20.130.20">
    <property type="match status" value="1"/>
</dbReference>
<dbReference type="PANTHER" id="PTHR11412">
    <property type="entry name" value="MACROGLOBULIN / COMPLEMENT"/>
    <property type="match status" value="1"/>
</dbReference>
<keyword evidence="3" id="KW-0964">Secreted</keyword>
<evidence type="ECO:0000259" key="10">
    <source>
        <dbReference type="PROSITE" id="PS01178"/>
    </source>
</evidence>
<dbReference type="InterPro" id="IPR011626">
    <property type="entry name" value="Alpha-macroglobulin_TED"/>
</dbReference>
<name>A0AAW0PVX5_9GOBI</name>
<organism evidence="12 13">
    <name type="scientific">Mugilogobius chulae</name>
    <name type="common">yellowstripe goby</name>
    <dbReference type="NCBI Taxonomy" id="88201"/>
    <lineage>
        <taxon>Eukaryota</taxon>
        <taxon>Metazoa</taxon>
        <taxon>Chordata</taxon>
        <taxon>Craniata</taxon>
        <taxon>Vertebrata</taxon>
        <taxon>Euteleostomi</taxon>
        <taxon>Actinopterygii</taxon>
        <taxon>Neopterygii</taxon>
        <taxon>Teleostei</taxon>
        <taxon>Neoteleostei</taxon>
        <taxon>Acanthomorphata</taxon>
        <taxon>Gobiaria</taxon>
        <taxon>Gobiiformes</taxon>
        <taxon>Gobioidei</taxon>
        <taxon>Gobiidae</taxon>
        <taxon>Gobionellinae</taxon>
        <taxon>Mugilogobius</taxon>
    </lineage>
</organism>
<dbReference type="PANTHER" id="PTHR11412:SF167">
    <property type="entry name" value="COMPLEMENT COMPONENT C3B, TANDEM DUPLICATE 1 ISOFORM X1-RELATED"/>
    <property type="match status" value="1"/>
</dbReference>
<dbReference type="CDD" id="cd00017">
    <property type="entry name" value="ANATO"/>
    <property type="match status" value="1"/>
</dbReference>
<dbReference type="InterPro" id="IPR018933">
    <property type="entry name" value="Netrin_module_non-TIMP"/>
</dbReference>
<proteinExistence type="inferred from homology"/>
<keyword evidence="13" id="KW-1185">Reference proteome</keyword>
<dbReference type="InterPro" id="IPR018081">
    <property type="entry name" value="Anaphylatoxin_comp_syst"/>
</dbReference>
<keyword evidence="5" id="KW-0732">Signal</keyword>
<dbReference type="GO" id="GO:0004867">
    <property type="term" value="F:serine-type endopeptidase inhibitor activity"/>
    <property type="evidence" value="ECO:0007669"/>
    <property type="project" value="UniProtKB-KW"/>
</dbReference>
<dbReference type="SUPFAM" id="SSF48239">
    <property type="entry name" value="Terpenoid cyclases/Protein prenyltransferases"/>
    <property type="match status" value="1"/>
</dbReference>
<reference evidence="13" key="1">
    <citation type="submission" date="2024-04" db="EMBL/GenBank/DDBJ databases">
        <title>Salinicola lusitanus LLJ914,a marine bacterium isolated from the Okinawa Trough.</title>
        <authorList>
            <person name="Li J."/>
        </authorList>
    </citation>
    <scope>NUCLEOTIDE SEQUENCE [LARGE SCALE GENOMIC DNA]</scope>
</reference>
<dbReference type="Gene3D" id="2.60.40.690">
    <property type="entry name" value="Alpha-macroglobulin, receptor-binding domain"/>
    <property type="match status" value="1"/>
</dbReference>
<evidence type="ECO:0000313" key="12">
    <source>
        <dbReference type="EMBL" id="KAK7930619.1"/>
    </source>
</evidence>
<dbReference type="Gene3D" id="1.50.10.20">
    <property type="match status" value="1"/>
</dbReference>
<dbReference type="Gene3D" id="2.60.120.1540">
    <property type="match status" value="1"/>
</dbReference>
<dbReference type="InterPro" id="IPR008993">
    <property type="entry name" value="TIMP-like_OB-fold"/>
</dbReference>
<dbReference type="InterPro" id="IPR011625">
    <property type="entry name" value="A2M_N_BRD"/>
</dbReference>
<dbReference type="InterPro" id="IPR041425">
    <property type="entry name" value="C3/4/5_MG1"/>
</dbReference>
<dbReference type="SMART" id="SM00643">
    <property type="entry name" value="C345C"/>
    <property type="match status" value="1"/>
</dbReference>
<dbReference type="SUPFAM" id="SSF50242">
    <property type="entry name" value="TIMP-like"/>
    <property type="match status" value="1"/>
</dbReference>
<dbReference type="Pfam" id="PF17789">
    <property type="entry name" value="MG4"/>
    <property type="match status" value="1"/>
</dbReference>
<dbReference type="InterPro" id="IPR001599">
    <property type="entry name" value="Macroglobln_a2"/>
</dbReference>
<dbReference type="Pfam" id="PF07677">
    <property type="entry name" value="A2M_recep"/>
    <property type="match status" value="1"/>
</dbReference>
<dbReference type="InterPro" id="IPR040839">
    <property type="entry name" value="MG4"/>
</dbReference>
<dbReference type="InterPro" id="IPR000020">
    <property type="entry name" value="Anaphylatoxin/fibulin"/>
</dbReference>
<dbReference type="SUPFAM" id="SSF47686">
    <property type="entry name" value="Anaphylotoxins (complement system)"/>
    <property type="match status" value="1"/>
</dbReference>
<sequence>MERQASRSDQQQSQSKGRIWTPGRSLPRFTVLAPDVLRADFEENLVLQVYEASGPVPVLIEIWDYDRSRVLMTSSVTLDQDNGHHKLHSILLPSEHLQPGEKKEKFVYLKVTIEGFLPEEKLVLVSFHQGFIFIQTDKPIYKPADVVRFRAFVSSPAFKAAESYVMIDIKNPDGIAVFQTDRMRAPNGIFQHSFTLTEHANEGIWTVTAKFDHWEQNTFNSTFEVKKYVLPAFNVTLAPQKPFFSVDDNELVVSITARYLYGKPVQGKAFVMFGVKHEREKIRLKAMKQVTNLNGGTVSLTLSDLKAEYPNIRSLAGKSIYVKASVLTQSGSDLVEVEKSGIPIIISPYVLSFRDAPQYFKPGLPLDIVVDVRYHDGTPVHEVKVKVSLLDVPLTVTRGVARTTLNMPKDRTTQVITAETVEPGLRPEQQARKELRLKHYATPSSSQNLLYISGVDRRVTVGDHLSLMFTLSVEKPENRQHVKHVTYLVLNKGRILKSKRLNVASQVEIVDSLSVTPDMMPSFRVVAFYSLPWTREEEVVSDSIYVDVTDSCAKKVKVGPEGRYSDLLPGKTLSLMVQAEPGSIVSLVAVDNSVFLLRKDRLTQSKVWGVVQQADLGCSRGGGANAKGVFSDAGLLFFTNTGFKTGFRQSLQCPRSARWRRSADRLERKAKLERQYKDELLRRCCVDGLRDIPMRYSCTRRSLYITEGVECIRAFRDCCGKYRDETIDPIMPTAMPSFITTTTRPPPPPYASAAAGWTLYWGQGNRVGVRSEGLGGVAHKMEPEPAIEYMLQLPERMPDAPLVIAAVTMGRVDAEEEDEDWFGDEWDDEEDFDATMVDLRSTFQESWLWEDIPVPNKPDITTGLSSVTVERPLPDSITEWGIMAVSASARTGFCVAEPYNVRAWKPFFVDLKLPYSVARNEQVQIKAVVHNYLPRAQEARVTLMKTDHMCSVAFKDRHVQEVSIAAGSSVVLPFTVMPLVVGQLPIEIMVVTKDMMMTDRVQKTLRVVMEGVQKTKVWSVVLNPAAEGGNQILRMGKIELDSVVPNSVPETFINVRGNLLADSLENSLKQDSLAALIRMPGGCVEQNLASMSLPTIACLYLDRTNDWAKVGAHLKDEALGYIRKGYTNQLAYRKSDGSYPPYRKQGASTWITAFVVKVFSMAHSIIGIDEQQVCEPLLFLLKNRHKAEQGVFIEENPVYSTTMTGGLRGDDPQVTLTAFEVIRNTAAYLKKALQVPGRRPYTVAISSYALALLKDTVDVNPKQLLLRASSAADSENRLYTLEATGYALLALLKLDALTEAAPAFKWLNSQRRRGGGYGSTQPTVVVLQALSEYMIQQPPSLTLDLNVEVRMGVRSESYNFNPVTSYAARSARLPANVNLEVQAQGSGEGILEVVTYYNQLHEEDEKKPCEFFDLQVAIEESAEKSSPDVVKSYQMTIKVRALGPRDVRMVVLDVSLPTGFTPDNSDLDQLSNSVDRYIANFKIVDNLSDRGSLILHLFKVSHKEQEILIFKLQQNFKVGHIQPSSVSVYEYYNPDHRCSRSFTPRESTEELTQICSGNVCRCTQGQCDDGDCCVPKTDSENFLKKERETFACVTLHHVYKVKVLKVTESYYDKYELEITQLIKLGSESGVLVGETRTFMSHGSCRDGFKLIPNQEYLIIGPIEDQWNIDSATNRFVYLLGKDTWVERWPTEAECAGSTFRQKCESLNNMAHELSTNACRL</sequence>
<evidence type="ECO:0000256" key="4">
    <source>
        <dbReference type="ARBA" id="ARBA00022690"/>
    </source>
</evidence>
<evidence type="ECO:0000256" key="2">
    <source>
        <dbReference type="ARBA" id="ARBA00010952"/>
    </source>
</evidence>
<dbReference type="InterPro" id="IPR047565">
    <property type="entry name" value="Alpha-macroglob_thiol-ester_cl"/>
</dbReference>
<dbReference type="InterPro" id="IPR009048">
    <property type="entry name" value="A-macroglobulin_rcpt-bd"/>
</dbReference>
<dbReference type="InterPro" id="IPR036595">
    <property type="entry name" value="A-macroglobulin_rcpt-bd_sf"/>
</dbReference>
<dbReference type="Gene3D" id="2.60.40.10">
    <property type="entry name" value="Immunoglobulins"/>
    <property type="match status" value="2"/>
</dbReference>
<dbReference type="Gene3D" id="1.20.91.20">
    <property type="entry name" value="Anaphylotoxins (complement system)"/>
    <property type="match status" value="1"/>
</dbReference>
<evidence type="ECO:0000256" key="5">
    <source>
        <dbReference type="ARBA" id="ARBA00022729"/>
    </source>
</evidence>
<dbReference type="InterPro" id="IPR002890">
    <property type="entry name" value="MG2"/>
</dbReference>
<dbReference type="FunFam" id="2.60.40.1940:FF:000001">
    <property type="entry name" value="Complement component C3"/>
    <property type="match status" value="1"/>
</dbReference>
<protein>
    <submittedName>
        <fullName evidence="12">Uncharacterized protein</fullName>
    </submittedName>
</protein>
<dbReference type="PROSITE" id="PS01177">
    <property type="entry name" value="ANAPHYLATOXIN_1"/>
    <property type="match status" value="1"/>
</dbReference>
<feature type="region of interest" description="Disordered" evidence="9">
    <location>
        <begin position="1"/>
        <end position="21"/>
    </location>
</feature>
<evidence type="ECO:0000256" key="3">
    <source>
        <dbReference type="ARBA" id="ARBA00022525"/>
    </source>
</evidence>
<comment type="subcellular location">
    <subcellularLocation>
        <location evidence="1">Secreted</location>
    </subcellularLocation>
</comment>
<dbReference type="Pfam" id="PF07703">
    <property type="entry name" value="A2M_BRD"/>
    <property type="match status" value="1"/>
</dbReference>
<dbReference type="EMBL" id="JBBPFD010000004">
    <property type="protein sequence ID" value="KAK7930619.1"/>
    <property type="molecule type" value="Genomic_DNA"/>
</dbReference>
<dbReference type="PROSITE" id="PS01178">
    <property type="entry name" value="ANAPHYLATOXIN_2"/>
    <property type="match status" value="1"/>
</dbReference>
<dbReference type="Gene3D" id="2.60.40.1940">
    <property type="match status" value="1"/>
</dbReference>
<comment type="similarity">
    <text evidence="2">Belongs to the protease inhibitor I39 (alpha-2-macroglobulin) family.</text>
</comment>
<evidence type="ECO:0000256" key="6">
    <source>
        <dbReference type="ARBA" id="ARBA00022900"/>
    </source>
</evidence>
<feature type="domain" description="Anaphylatoxin-like" evidence="10">
    <location>
        <begin position="684"/>
        <end position="719"/>
    </location>
</feature>
<dbReference type="GO" id="GO:0007399">
    <property type="term" value="P:nervous system development"/>
    <property type="evidence" value="ECO:0007669"/>
    <property type="project" value="UniProtKB-ARBA"/>
</dbReference>
<dbReference type="Gene3D" id="2.60.40.1930">
    <property type="match status" value="3"/>
</dbReference>
<dbReference type="Gene3D" id="2.40.50.120">
    <property type="match status" value="1"/>
</dbReference>
<dbReference type="Pfam" id="PF17790">
    <property type="entry name" value="MG1"/>
    <property type="match status" value="1"/>
</dbReference>
<dbReference type="Proteomes" id="UP001460270">
    <property type="component" value="Unassembled WGS sequence"/>
</dbReference>
<evidence type="ECO:0000256" key="8">
    <source>
        <dbReference type="ARBA" id="ARBA00023180"/>
    </source>
</evidence>
<dbReference type="Pfam" id="PF07678">
    <property type="entry name" value="TED_complement"/>
    <property type="match status" value="2"/>
</dbReference>
<dbReference type="Pfam" id="PF00207">
    <property type="entry name" value="A2M"/>
    <property type="match status" value="1"/>
</dbReference>
<keyword evidence="4" id="KW-0646">Protease inhibitor</keyword>
<feature type="domain" description="NTR" evidence="11">
    <location>
        <begin position="1573"/>
        <end position="1718"/>
    </location>
</feature>
<dbReference type="SMART" id="SM01419">
    <property type="entry name" value="Thiol-ester_cl"/>
    <property type="match status" value="1"/>
</dbReference>
<dbReference type="GO" id="GO:0005615">
    <property type="term" value="C:extracellular space"/>
    <property type="evidence" value="ECO:0007669"/>
    <property type="project" value="InterPro"/>
</dbReference>
<dbReference type="InterPro" id="IPR041555">
    <property type="entry name" value="MG3"/>
</dbReference>
<dbReference type="SMART" id="SM01360">
    <property type="entry name" value="A2M"/>
    <property type="match status" value="1"/>
</dbReference>
<dbReference type="InterPro" id="IPR001134">
    <property type="entry name" value="Netrin_domain"/>
</dbReference>
<evidence type="ECO:0000256" key="7">
    <source>
        <dbReference type="ARBA" id="ARBA00023157"/>
    </source>
</evidence>
<keyword evidence="6" id="KW-0722">Serine protease inhibitor</keyword>
<dbReference type="SUPFAM" id="SSF49410">
    <property type="entry name" value="Alpha-macroglobulin receptor domain"/>
    <property type="match status" value="1"/>
</dbReference>
<accession>A0AAW0PVX5</accession>
<dbReference type="Pfam" id="PF17791">
    <property type="entry name" value="MG3"/>
    <property type="match status" value="1"/>
</dbReference>
<dbReference type="Pfam" id="PF01759">
    <property type="entry name" value="NTR"/>
    <property type="match status" value="1"/>
</dbReference>